<dbReference type="InterPro" id="IPR035816">
    <property type="entry name" value="SH3RF1/SH3RF3_SH3_4"/>
</dbReference>
<evidence type="ECO:0000256" key="2">
    <source>
        <dbReference type="ARBA" id="ARBA00004906"/>
    </source>
</evidence>
<dbReference type="InterPro" id="IPR036028">
    <property type="entry name" value="SH3-like_dom_sf"/>
</dbReference>
<feature type="compositionally biased region" description="Polar residues" evidence="9">
    <location>
        <begin position="337"/>
        <end position="348"/>
    </location>
</feature>
<dbReference type="InterPro" id="IPR050384">
    <property type="entry name" value="Endophilin_SH3RF"/>
</dbReference>
<dbReference type="EC" id="2.3.2.27" evidence="3"/>
<feature type="region of interest" description="Disordered" evidence="9">
    <location>
        <begin position="276"/>
        <end position="354"/>
    </location>
</feature>
<proteinExistence type="predicted"/>
<dbReference type="CDD" id="cd11785">
    <property type="entry name" value="SH3_SH3RF_C"/>
    <property type="match status" value="1"/>
</dbReference>
<evidence type="ECO:0000259" key="10">
    <source>
        <dbReference type="PROSITE" id="PS50002"/>
    </source>
</evidence>
<dbReference type="PANTHER" id="PTHR14167">
    <property type="entry name" value="SH3 DOMAIN-CONTAINING"/>
    <property type="match status" value="1"/>
</dbReference>
<protein>
    <recommendedName>
        <fullName evidence="3">RING-type E3 ubiquitin transferase</fullName>
        <ecNumber evidence="3">2.3.2.27</ecNumber>
    </recommendedName>
</protein>
<comment type="caution">
    <text evidence="11">The sequence shown here is derived from an EMBL/GenBank/DDBJ whole genome shotgun (WGS) entry which is preliminary data.</text>
</comment>
<keyword evidence="7" id="KW-0833">Ubl conjugation pathway</keyword>
<dbReference type="SUPFAM" id="SSF50044">
    <property type="entry name" value="SH3-domain"/>
    <property type="match status" value="3"/>
</dbReference>
<feature type="compositionally biased region" description="Polar residues" evidence="9">
    <location>
        <begin position="210"/>
        <end position="227"/>
    </location>
</feature>
<dbReference type="PANTHER" id="PTHR14167:SF51">
    <property type="entry name" value="RING-TYPE E3 UBIQUITIN TRANSFERASE"/>
    <property type="match status" value="1"/>
</dbReference>
<evidence type="ECO:0000256" key="3">
    <source>
        <dbReference type="ARBA" id="ARBA00012483"/>
    </source>
</evidence>
<comment type="catalytic activity">
    <reaction evidence="1">
        <text>S-ubiquitinyl-[E2 ubiquitin-conjugating enzyme]-L-cysteine + [acceptor protein]-L-lysine = [E2 ubiquitin-conjugating enzyme]-L-cysteine + N(6)-ubiquitinyl-[acceptor protein]-L-lysine.</text>
        <dbReference type="EC" id="2.3.2.27"/>
    </reaction>
</comment>
<feature type="domain" description="SH3" evidence="10">
    <location>
        <begin position="130"/>
        <end position="191"/>
    </location>
</feature>
<keyword evidence="12" id="KW-1185">Reference proteome</keyword>
<evidence type="ECO:0000313" key="11">
    <source>
        <dbReference type="EMBL" id="CAD5114750.1"/>
    </source>
</evidence>
<dbReference type="UniPathway" id="UPA00143"/>
<dbReference type="PROSITE" id="PS50002">
    <property type="entry name" value="SH3"/>
    <property type="match status" value="2"/>
</dbReference>
<keyword evidence="5" id="KW-0808">Transferase</keyword>
<dbReference type="GO" id="GO:0061630">
    <property type="term" value="F:ubiquitin protein ligase activity"/>
    <property type="evidence" value="ECO:0007669"/>
    <property type="project" value="UniProtKB-EC"/>
</dbReference>
<feature type="domain" description="SH3" evidence="10">
    <location>
        <begin position="354"/>
        <end position="413"/>
    </location>
</feature>
<keyword evidence="4 8" id="KW-0728">SH3 domain</keyword>
<sequence>MYDKYTDEIIQVIRRVDANWAEGKLGDRIGIFPLCFVQLNEAARWLIEYHEVVQNLHASPPSNHNQNATALSESIQSNISQPNVLSCNQSSLVNSTRSNKRHSCTTFPASSSSQRHSVNYSSTCASPKSSSSAVYVALYSYKPANADELELRKGEFYGVIELCQDGWCRGYCIRTNKYGVFPGNYILQTARQARPAKRSQSSPAKHRNFPKTNAVNVLTESGATNSPRTVTHTRTITNVTQAQNRALLTNTTTASNCTSRSSPVLRRSMAGQVVSIVSPSQSATPAAKSSSSKDKTDRLNGLVKRLTKKKTKDVRPENDRRASTSCLEEPLIPIPVPSTSKSEDQPTQPAKPKALRERYRCIAPYPAQSGYEVELKVGDIIYVHRKQKDGWFKGTLQRTGKSGLFPSNFVEKF</sequence>
<evidence type="ECO:0000256" key="7">
    <source>
        <dbReference type="ARBA" id="ARBA00022786"/>
    </source>
</evidence>
<gene>
    <name evidence="11" type="ORF">DGYR_LOCUS3571</name>
</gene>
<dbReference type="OrthoDB" id="19092at2759"/>
<name>A0A7I8VGC5_9ANNE</name>
<feature type="compositionally biased region" description="Low complexity" evidence="9">
    <location>
        <begin position="278"/>
        <end position="290"/>
    </location>
</feature>
<feature type="region of interest" description="Disordered" evidence="9">
    <location>
        <begin position="194"/>
        <end position="231"/>
    </location>
</feature>
<dbReference type="GO" id="GO:0016567">
    <property type="term" value="P:protein ubiquitination"/>
    <property type="evidence" value="ECO:0007669"/>
    <property type="project" value="UniProtKB-UniPathway"/>
</dbReference>
<evidence type="ECO:0000256" key="4">
    <source>
        <dbReference type="ARBA" id="ARBA00022443"/>
    </source>
</evidence>
<evidence type="ECO:0000313" key="12">
    <source>
        <dbReference type="Proteomes" id="UP000549394"/>
    </source>
</evidence>
<dbReference type="PRINTS" id="PR00452">
    <property type="entry name" value="SH3DOMAIN"/>
</dbReference>
<dbReference type="SMART" id="SM00326">
    <property type="entry name" value="SH3"/>
    <property type="match status" value="3"/>
</dbReference>
<dbReference type="Gene3D" id="2.30.30.40">
    <property type="entry name" value="SH3 Domains"/>
    <property type="match status" value="3"/>
</dbReference>
<organism evidence="11 12">
    <name type="scientific">Dimorphilus gyrociliatus</name>
    <dbReference type="NCBI Taxonomy" id="2664684"/>
    <lineage>
        <taxon>Eukaryota</taxon>
        <taxon>Metazoa</taxon>
        <taxon>Spiralia</taxon>
        <taxon>Lophotrochozoa</taxon>
        <taxon>Annelida</taxon>
        <taxon>Polychaeta</taxon>
        <taxon>Polychaeta incertae sedis</taxon>
        <taxon>Dinophilidae</taxon>
        <taxon>Dimorphilus</taxon>
    </lineage>
</organism>
<dbReference type="Proteomes" id="UP000549394">
    <property type="component" value="Unassembled WGS sequence"/>
</dbReference>
<feature type="compositionally biased region" description="Basic and acidic residues" evidence="9">
    <location>
        <begin position="313"/>
        <end position="322"/>
    </location>
</feature>
<reference evidence="11 12" key="1">
    <citation type="submission" date="2020-08" db="EMBL/GenBank/DDBJ databases">
        <authorList>
            <person name="Hejnol A."/>
        </authorList>
    </citation>
    <scope>NUCLEOTIDE SEQUENCE [LARGE SCALE GENOMIC DNA]</scope>
</reference>
<dbReference type="AlphaFoldDB" id="A0A7I8VGC5"/>
<dbReference type="InterPro" id="IPR001452">
    <property type="entry name" value="SH3_domain"/>
</dbReference>
<evidence type="ECO:0000256" key="1">
    <source>
        <dbReference type="ARBA" id="ARBA00000900"/>
    </source>
</evidence>
<evidence type="ECO:0000256" key="5">
    <source>
        <dbReference type="ARBA" id="ARBA00022679"/>
    </source>
</evidence>
<accession>A0A7I8VGC5</accession>
<dbReference type="EMBL" id="CAJFCJ010000005">
    <property type="protein sequence ID" value="CAD5114750.1"/>
    <property type="molecule type" value="Genomic_DNA"/>
</dbReference>
<keyword evidence="6" id="KW-0677">Repeat</keyword>
<evidence type="ECO:0000256" key="6">
    <source>
        <dbReference type="ARBA" id="ARBA00022737"/>
    </source>
</evidence>
<evidence type="ECO:0000256" key="9">
    <source>
        <dbReference type="SAM" id="MobiDB-lite"/>
    </source>
</evidence>
<evidence type="ECO:0000256" key="8">
    <source>
        <dbReference type="PROSITE-ProRule" id="PRU00192"/>
    </source>
</evidence>
<dbReference type="Pfam" id="PF00018">
    <property type="entry name" value="SH3_1"/>
    <property type="match status" value="2"/>
</dbReference>
<comment type="pathway">
    <text evidence="2">Protein modification; protein ubiquitination.</text>
</comment>